<evidence type="ECO:0000313" key="3">
    <source>
        <dbReference type="Proteomes" id="UP000286268"/>
    </source>
</evidence>
<name>A0A410DYD9_9CLOT</name>
<evidence type="ECO:0000313" key="2">
    <source>
        <dbReference type="EMBL" id="QAA34109.1"/>
    </source>
</evidence>
<keyword evidence="1" id="KW-0812">Transmembrane</keyword>
<dbReference type="EMBL" id="CP025746">
    <property type="protein sequence ID" value="QAA34109.1"/>
    <property type="molecule type" value="Genomic_DNA"/>
</dbReference>
<organism evidence="2 3">
    <name type="scientific">Clostridium manihotivorum</name>
    <dbReference type="NCBI Taxonomy" id="2320868"/>
    <lineage>
        <taxon>Bacteria</taxon>
        <taxon>Bacillati</taxon>
        <taxon>Bacillota</taxon>
        <taxon>Clostridia</taxon>
        <taxon>Eubacteriales</taxon>
        <taxon>Clostridiaceae</taxon>
        <taxon>Clostridium</taxon>
    </lineage>
</organism>
<dbReference type="RefSeq" id="WP_128214831.1">
    <property type="nucleotide sequence ID" value="NZ_CP025746.1"/>
</dbReference>
<gene>
    <name evidence="2" type="ORF">C1I91_22140</name>
</gene>
<evidence type="ECO:0000256" key="1">
    <source>
        <dbReference type="SAM" id="Phobius"/>
    </source>
</evidence>
<protein>
    <submittedName>
        <fullName evidence="2">Uncharacterized protein</fullName>
    </submittedName>
</protein>
<dbReference type="KEGG" id="cmah:C1I91_22140"/>
<accession>A0A410DYD9</accession>
<keyword evidence="1" id="KW-1133">Transmembrane helix</keyword>
<feature type="transmembrane region" description="Helical" evidence="1">
    <location>
        <begin position="69"/>
        <end position="86"/>
    </location>
</feature>
<dbReference type="Proteomes" id="UP000286268">
    <property type="component" value="Chromosome"/>
</dbReference>
<keyword evidence="1" id="KW-0472">Membrane</keyword>
<keyword evidence="3" id="KW-1185">Reference proteome</keyword>
<reference evidence="2 3" key="1">
    <citation type="submission" date="2018-01" db="EMBL/GenBank/DDBJ databases">
        <title>Genome Sequencing and Assembly of Anaerobacter polyendosporus strain CT4.</title>
        <authorList>
            <person name="Tachaapaikoon C."/>
            <person name="Sutheeworapong S."/>
            <person name="Jenjaroenpun P."/>
            <person name="Wongsurawat T."/>
            <person name="Nookeaw I."/>
            <person name="Cheawchanlertfa P."/>
            <person name="Kosugi A."/>
            <person name="Cheevadhanarak S."/>
            <person name="Ratanakhanokchai K."/>
        </authorList>
    </citation>
    <scope>NUCLEOTIDE SEQUENCE [LARGE SCALE GENOMIC DNA]</scope>
    <source>
        <strain evidence="2 3">CT4</strain>
    </source>
</reference>
<sequence>MSKKKCCCNPCCNPYGGGYPMPMYGGGYGPGIGGFGGGSSCGGFGGSPCTIAILLLIFQYSGLLCNNKGFLLILLFLLCGCGGFGGNRGGAGFFQPRCC</sequence>
<proteinExistence type="predicted"/>
<dbReference type="AlphaFoldDB" id="A0A410DYD9"/>
<feature type="transmembrane region" description="Helical" evidence="1">
    <location>
        <begin position="32"/>
        <end position="57"/>
    </location>
</feature>